<dbReference type="EMBL" id="JAUFRC010000003">
    <property type="protein sequence ID" value="MDN3714106.1"/>
    <property type="molecule type" value="Genomic_DNA"/>
</dbReference>
<evidence type="ECO:0000313" key="3">
    <source>
        <dbReference type="Proteomes" id="UP001243846"/>
    </source>
</evidence>
<protein>
    <recommendedName>
        <fullName evidence="4">DUF4153 domain-containing protein</fullName>
    </recommendedName>
</protein>
<feature type="transmembrane region" description="Helical" evidence="1">
    <location>
        <begin position="69"/>
        <end position="89"/>
    </location>
</feature>
<keyword evidence="1" id="KW-1133">Transmembrane helix</keyword>
<feature type="transmembrane region" description="Helical" evidence="1">
    <location>
        <begin position="128"/>
        <end position="147"/>
    </location>
</feature>
<evidence type="ECO:0000256" key="1">
    <source>
        <dbReference type="SAM" id="Phobius"/>
    </source>
</evidence>
<name>A0ABT8DCW2_9RHOB</name>
<keyword evidence="3" id="KW-1185">Reference proteome</keyword>
<evidence type="ECO:0000313" key="2">
    <source>
        <dbReference type="EMBL" id="MDN3714106.1"/>
    </source>
</evidence>
<feature type="transmembrane region" description="Helical" evidence="1">
    <location>
        <begin position="37"/>
        <end position="57"/>
    </location>
</feature>
<reference evidence="3" key="1">
    <citation type="journal article" date="2019" name="Int. J. Syst. Evol. Microbiol.">
        <title>The Global Catalogue of Microorganisms (GCM) 10K type strain sequencing project: providing services to taxonomists for standard genome sequencing and annotation.</title>
        <authorList>
            <consortium name="The Broad Institute Genomics Platform"/>
            <consortium name="The Broad Institute Genome Sequencing Center for Infectious Disease"/>
            <person name="Wu L."/>
            <person name="Ma J."/>
        </authorList>
    </citation>
    <scope>NUCLEOTIDE SEQUENCE [LARGE SCALE GENOMIC DNA]</scope>
    <source>
        <strain evidence="3">CECT 8482</strain>
    </source>
</reference>
<feature type="transmembrane region" description="Helical" evidence="1">
    <location>
        <begin position="12"/>
        <end position="31"/>
    </location>
</feature>
<keyword evidence="1" id="KW-0812">Transmembrane</keyword>
<feature type="transmembrane region" description="Helical" evidence="1">
    <location>
        <begin position="95"/>
        <end position="116"/>
    </location>
</feature>
<keyword evidence="1" id="KW-0472">Membrane</keyword>
<gene>
    <name evidence="2" type="ORF">QWZ10_24190</name>
</gene>
<evidence type="ECO:0008006" key="4">
    <source>
        <dbReference type="Google" id="ProtNLM"/>
    </source>
</evidence>
<proteinExistence type="predicted"/>
<feature type="transmembrane region" description="Helical" evidence="1">
    <location>
        <begin position="213"/>
        <end position="232"/>
    </location>
</feature>
<sequence>MRRAGPLDAQTGRFRLGLITVTVFLGGRLLWWQSGAGLFLALMLVAAALIPIAMVVLTEGLLRRHAPLWLKGFTLIGGLVFAVLALLPAPAVEPYRAIALLAFQFAGFVATGWLVASRNRDSLSPNENWLIDRIALSLALILPFLLTEFHLPWLHFPVRLGGVAILAVCWLAVSMGRSTLDHRATIRAFAVIALAALAFGIAIARIAELDLAGHIRAVALVLSALLLVATVTEAMNLRPDSRRDGLLRRIAASKKGDQAAFLEGLRAEFATEGAIALGAKELAGFDQKALAAAFAADPLRQHRGPKADPDEQLQALFSRYQVSHLMLVAREPLRLIALNLPAMASHPGAETELRAIQRVALLLADQDDDRTAHR</sequence>
<comment type="caution">
    <text evidence="2">The sequence shown here is derived from an EMBL/GenBank/DDBJ whole genome shotgun (WGS) entry which is preliminary data.</text>
</comment>
<feature type="transmembrane region" description="Helical" evidence="1">
    <location>
        <begin position="153"/>
        <end position="173"/>
    </location>
</feature>
<organism evidence="2 3">
    <name type="scientific">Paracoccus cavernae</name>
    <dbReference type="NCBI Taxonomy" id="1571207"/>
    <lineage>
        <taxon>Bacteria</taxon>
        <taxon>Pseudomonadati</taxon>
        <taxon>Pseudomonadota</taxon>
        <taxon>Alphaproteobacteria</taxon>
        <taxon>Rhodobacterales</taxon>
        <taxon>Paracoccaceae</taxon>
        <taxon>Paracoccus</taxon>
    </lineage>
</organism>
<feature type="transmembrane region" description="Helical" evidence="1">
    <location>
        <begin position="185"/>
        <end position="207"/>
    </location>
</feature>
<accession>A0ABT8DCW2</accession>
<dbReference type="Proteomes" id="UP001243846">
    <property type="component" value="Unassembled WGS sequence"/>
</dbReference>